<comment type="caution">
    <text evidence="2">The sequence shown here is derived from an EMBL/GenBank/DDBJ whole genome shotgun (WGS) entry which is preliminary data.</text>
</comment>
<accession>A0A8S0U5D5</accession>
<gene>
    <name evidence="2" type="ORF">OLEA9_A020949</name>
</gene>
<organism evidence="2 3">
    <name type="scientific">Olea europaea subsp. europaea</name>
    <dbReference type="NCBI Taxonomy" id="158383"/>
    <lineage>
        <taxon>Eukaryota</taxon>
        <taxon>Viridiplantae</taxon>
        <taxon>Streptophyta</taxon>
        <taxon>Embryophyta</taxon>
        <taxon>Tracheophyta</taxon>
        <taxon>Spermatophyta</taxon>
        <taxon>Magnoliopsida</taxon>
        <taxon>eudicotyledons</taxon>
        <taxon>Gunneridae</taxon>
        <taxon>Pentapetalae</taxon>
        <taxon>asterids</taxon>
        <taxon>lamiids</taxon>
        <taxon>Lamiales</taxon>
        <taxon>Oleaceae</taxon>
        <taxon>Oleeae</taxon>
        <taxon>Olea</taxon>
    </lineage>
</organism>
<name>A0A8S0U5D5_OLEEU</name>
<feature type="region of interest" description="Disordered" evidence="1">
    <location>
        <begin position="1"/>
        <end position="32"/>
    </location>
</feature>
<keyword evidence="3" id="KW-1185">Reference proteome</keyword>
<proteinExistence type="predicted"/>
<feature type="compositionally biased region" description="Acidic residues" evidence="1">
    <location>
        <begin position="1"/>
        <end position="11"/>
    </location>
</feature>
<feature type="region of interest" description="Disordered" evidence="1">
    <location>
        <begin position="82"/>
        <end position="101"/>
    </location>
</feature>
<feature type="compositionally biased region" description="Basic and acidic residues" evidence="1">
    <location>
        <begin position="12"/>
        <end position="23"/>
    </location>
</feature>
<evidence type="ECO:0000313" key="3">
    <source>
        <dbReference type="Proteomes" id="UP000594638"/>
    </source>
</evidence>
<sequence length="101" mass="11021">MEVEEVSEDEGVSSKENEHKEATKGASSEGKAQNFLGDKFDKIIPIVWRCFPSSKVFGKIAELHHQIDGVIVKEEFLPTKSSTLADDAESSNGGKSQAEPQ</sequence>
<protein>
    <submittedName>
        <fullName evidence="2">Uncharacterized protein</fullName>
    </submittedName>
</protein>
<dbReference type="AlphaFoldDB" id="A0A8S0U5D5"/>
<dbReference type="Gramene" id="OE9A020949T1">
    <property type="protein sequence ID" value="OE9A020949C1"/>
    <property type="gene ID" value="OE9A020949"/>
</dbReference>
<evidence type="ECO:0000313" key="2">
    <source>
        <dbReference type="EMBL" id="CAA3012756.1"/>
    </source>
</evidence>
<evidence type="ECO:0000256" key="1">
    <source>
        <dbReference type="SAM" id="MobiDB-lite"/>
    </source>
</evidence>
<dbReference type="Proteomes" id="UP000594638">
    <property type="component" value="Unassembled WGS sequence"/>
</dbReference>
<dbReference type="EMBL" id="CACTIH010007410">
    <property type="protein sequence ID" value="CAA3012756.1"/>
    <property type="molecule type" value="Genomic_DNA"/>
</dbReference>
<reference evidence="2 3" key="1">
    <citation type="submission" date="2019-12" db="EMBL/GenBank/DDBJ databases">
        <authorList>
            <person name="Alioto T."/>
            <person name="Alioto T."/>
            <person name="Gomez Garrido J."/>
        </authorList>
    </citation>
    <scope>NUCLEOTIDE SEQUENCE [LARGE SCALE GENOMIC DNA]</scope>
</reference>